<name>A0A8B7PEG7_HYAAZ</name>
<proteinExistence type="predicted"/>
<keyword evidence="3" id="KW-1185">Reference proteome</keyword>
<dbReference type="RefSeq" id="XP_018023997.1">
    <property type="nucleotide sequence ID" value="XM_018168508.1"/>
</dbReference>
<feature type="region of interest" description="Disordered" evidence="1">
    <location>
        <begin position="1"/>
        <end position="22"/>
    </location>
</feature>
<organism evidence="3 4">
    <name type="scientific">Hyalella azteca</name>
    <name type="common">Amphipod</name>
    <dbReference type="NCBI Taxonomy" id="294128"/>
    <lineage>
        <taxon>Eukaryota</taxon>
        <taxon>Metazoa</taxon>
        <taxon>Ecdysozoa</taxon>
        <taxon>Arthropoda</taxon>
        <taxon>Crustacea</taxon>
        <taxon>Multicrustacea</taxon>
        <taxon>Malacostraca</taxon>
        <taxon>Eumalacostraca</taxon>
        <taxon>Peracarida</taxon>
        <taxon>Amphipoda</taxon>
        <taxon>Senticaudata</taxon>
        <taxon>Talitrida</taxon>
        <taxon>Talitroidea</taxon>
        <taxon>Hyalellidae</taxon>
        <taxon>Hyalella</taxon>
    </lineage>
</organism>
<dbReference type="Proteomes" id="UP000694843">
    <property type="component" value="Unplaced"/>
</dbReference>
<dbReference type="KEGG" id="hazt:108679783"/>
<dbReference type="OMA" id="KMQEHER"/>
<protein>
    <submittedName>
        <fullName evidence="4">Sperm-associated antigen 7 homolog</fullName>
    </submittedName>
</protein>
<dbReference type="Gene3D" id="3.30.1370.50">
    <property type="entry name" value="R3H-like domain"/>
    <property type="match status" value="1"/>
</dbReference>
<evidence type="ECO:0000313" key="3">
    <source>
        <dbReference type="Proteomes" id="UP000694843"/>
    </source>
</evidence>
<feature type="non-terminal residue" evidence="4">
    <location>
        <position position="142"/>
    </location>
</feature>
<dbReference type="GO" id="GO:0003676">
    <property type="term" value="F:nucleic acid binding"/>
    <property type="evidence" value="ECO:0007669"/>
    <property type="project" value="UniProtKB-UniRule"/>
</dbReference>
<dbReference type="Pfam" id="PF01424">
    <property type="entry name" value="R3H"/>
    <property type="match status" value="1"/>
</dbReference>
<evidence type="ECO:0000256" key="1">
    <source>
        <dbReference type="SAM" id="MobiDB-lite"/>
    </source>
</evidence>
<dbReference type="InterPro" id="IPR036867">
    <property type="entry name" value="R3H_dom_sf"/>
</dbReference>
<reference evidence="4" key="1">
    <citation type="submission" date="2025-08" db="UniProtKB">
        <authorList>
            <consortium name="RefSeq"/>
        </authorList>
    </citation>
    <scope>IDENTIFICATION</scope>
</reference>
<dbReference type="InterPro" id="IPR001374">
    <property type="entry name" value="R3H_dom"/>
</dbReference>
<feature type="domain" description="R3H" evidence="2">
    <location>
        <begin position="44"/>
        <end position="107"/>
    </location>
</feature>
<dbReference type="SUPFAM" id="SSF82708">
    <property type="entry name" value="R3H domain"/>
    <property type="match status" value="1"/>
</dbReference>
<evidence type="ECO:0000313" key="4">
    <source>
        <dbReference type="RefSeq" id="XP_018023997.1"/>
    </source>
</evidence>
<dbReference type="PANTHER" id="PTHR13498">
    <property type="entry name" value="SPERM ASSOCIATED ANTIGEN 7"/>
    <property type="match status" value="1"/>
</dbReference>
<dbReference type="InterPro" id="IPR017330">
    <property type="entry name" value="SPAG7"/>
</dbReference>
<evidence type="ECO:0000259" key="2">
    <source>
        <dbReference type="PROSITE" id="PS51061"/>
    </source>
</evidence>
<dbReference type="AlphaFoldDB" id="A0A8B7PEG7"/>
<sequence length="142" mass="16771">MDLLDSIMSKMAKPPSIDDKQKKLMREQQKVLDEARSKEREELSKFRRQMEQRVHSFILDDRLEKLRLEPMEQVARSVVRDVADVAGLTTYTFGVEGEDRYVMLFKKDYPLDERELHAYRNGLEWDPAQAQRLTAQLAEAQR</sequence>
<dbReference type="OrthoDB" id="5979509at2759"/>
<dbReference type="PROSITE" id="PS51061">
    <property type="entry name" value="R3H"/>
    <property type="match status" value="1"/>
</dbReference>
<dbReference type="PANTHER" id="PTHR13498:SF3">
    <property type="entry name" value="SPERM-ASSOCIATED ANTIGEN 7"/>
    <property type="match status" value="1"/>
</dbReference>
<accession>A0A8B7PEG7</accession>
<dbReference type="GeneID" id="108679783"/>
<dbReference type="SMART" id="SM00393">
    <property type="entry name" value="R3H"/>
    <property type="match status" value="1"/>
</dbReference>
<gene>
    <name evidence="4" type="primary">LOC108679783</name>
</gene>